<protein>
    <submittedName>
        <fullName evidence="1">Uncharacterized protein</fullName>
    </submittedName>
</protein>
<dbReference type="EMBL" id="JAVLET010000011">
    <property type="protein sequence ID" value="KAL0466769.1"/>
    <property type="molecule type" value="Genomic_DNA"/>
</dbReference>
<keyword evidence="2" id="KW-1185">Reference proteome</keyword>
<proteinExistence type="predicted"/>
<comment type="caution">
    <text evidence="1">The sequence shown here is derived from an EMBL/GenBank/DDBJ whole genome shotgun (WGS) entry which is preliminary data.</text>
</comment>
<organism evidence="1 2">
    <name type="scientific">Neurospora intermedia</name>
    <dbReference type="NCBI Taxonomy" id="5142"/>
    <lineage>
        <taxon>Eukaryota</taxon>
        <taxon>Fungi</taxon>
        <taxon>Dikarya</taxon>
        <taxon>Ascomycota</taxon>
        <taxon>Pezizomycotina</taxon>
        <taxon>Sordariomycetes</taxon>
        <taxon>Sordariomycetidae</taxon>
        <taxon>Sordariales</taxon>
        <taxon>Sordariaceae</taxon>
        <taxon>Neurospora</taxon>
    </lineage>
</organism>
<accession>A0ABR3D253</accession>
<reference evidence="1 2" key="1">
    <citation type="submission" date="2023-09" db="EMBL/GenBank/DDBJ databases">
        <title>Multi-omics analysis of a traditional fermented food reveals byproduct-associated fungal strains for waste-to-food upcycling.</title>
        <authorList>
            <consortium name="Lawrence Berkeley National Laboratory"/>
            <person name="Rekdal V.M."/>
            <person name="Villalobos-Escobedo J.M."/>
            <person name="Rodriguez-Valeron N."/>
            <person name="Garcia M.O."/>
            <person name="Vasquez D.P."/>
            <person name="Damayanti I."/>
            <person name="Sorensen P.M."/>
            <person name="Baidoo E.E."/>
            <person name="De Carvalho A.C."/>
            <person name="Riley R."/>
            <person name="Lipzen A."/>
            <person name="He G."/>
            <person name="Yan M."/>
            <person name="Haridas S."/>
            <person name="Daum C."/>
            <person name="Yoshinaga Y."/>
            <person name="Ng V."/>
            <person name="Grigoriev I.V."/>
            <person name="Munk R."/>
            <person name="Nuraida L."/>
            <person name="Wijaya C.H."/>
            <person name="Morales P.-C."/>
            <person name="Keasling J.D."/>
        </authorList>
    </citation>
    <scope>NUCLEOTIDE SEQUENCE [LARGE SCALE GENOMIC DNA]</scope>
    <source>
        <strain evidence="1 2">FGSC 2613</strain>
    </source>
</reference>
<gene>
    <name evidence="1" type="ORF">QR685DRAFT_87932</name>
</gene>
<evidence type="ECO:0000313" key="1">
    <source>
        <dbReference type="EMBL" id="KAL0466769.1"/>
    </source>
</evidence>
<sequence>MLLLHSIRQSRTRGPLMRKCTARAKNYPLSSSSHSQVILYLVVFFDAAQSSNVLNEGDSAKAAGGSQDESR</sequence>
<evidence type="ECO:0000313" key="2">
    <source>
        <dbReference type="Proteomes" id="UP001451303"/>
    </source>
</evidence>
<dbReference type="Proteomes" id="UP001451303">
    <property type="component" value="Unassembled WGS sequence"/>
</dbReference>
<name>A0ABR3D253_NEUIN</name>